<reference evidence="4" key="1">
    <citation type="submission" date="2021-06" db="EMBL/GenBank/DDBJ databases">
        <title>Comparative genomics, transcriptomics and evolutionary studies reveal genomic signatures of adaptation to plant cell wall in hemibiotrophic fungi.</title>
        <authorList>
            <consortium name="DOE Joint Genome Institute"/>
            <person name="Baroncelli R."/>
            <person name="Diaz J.F."/>
            <person name="Benocci T."/>
            <person name="Peng M."/>
            <person name="Battaglia E."/>
            <person name="Haridas S."/>
            <person name="Andreopoulos W."/>
            <person name="Labutti K."/>
            <person name="Pangilinan J."/>
            <person name="Floch G.L."/>
            <person name="Makela M.R."/>
            <person name="Henrissat B."/>
            <person name="Grigoriev I.V."/>
            <person name="Crouch J.A."/>
            <person name="De Vries R.P."/>
            <person name="Sukno S.A."/>
            <person name="Thon M.R."/>
        </authorList>
    </citation>
    <scope>NUCLEOTIDE SEQUENCE</scope>
    <source>
        <strain evidence="4">MAFF235873</strain>
    </source>
</reference>
<protein>
    <submittedName>
        <fullName evidence="4">Citrinin biosynthesis oxygenase CtnA</fullName>
    </submittedName>
</protein>
<dbReference type="GO" id="GO:0016491">
    <property type="term" value="F:oxidoreductase activity"/>
    <property type="evidence" value="ECO:0007669"/>
    <property type="project" value="UniProtKB-KW"/>
</dbReference>
<dbReference type="PRINTS" id="PR00682">
    <property type="entry name" value="IPNSYNTHASE"/>
</dbReference>
<evidence type="ECO:0000256" key="1">
    <source>
        <dbReference type="ARBA" id="ARBA00008056"/>
    </source>
</evidence>
<dbReference type="InterPro" id="IPR005123">
    <property type="entry name" value="Oxoglu/Fe-dep_dioxygenase_dom"/>
</dbReference>
<proteinExistence type="inferred from homology"/>
<dbReference type="InterPro" id="IPR050231">
    <property type="entry name" value="Iron_ascorbate_oxido_reductase"/>
</dbReference>
<dbReference type="Gene3D" id="2.60.120.330">
    <property type="entry name" value="B-lactam Antibiotic, Isopenicillin N Synthase, Chain"/>
    <property type="match status" value="1"/>
</dbReference>
<organism evidence="4 5">
    <name type="scientific">Colletotrichum zoysiae</name>
    <dbReference type="NCBI Taxonomy" id="1216348"/>
    <lineage>
        <taxon>Eukaryota</taxon>
        <taxon>Fungi</taxon>
        <taxon>Dikarya</taxon>
        <taxon>Ascomycota</taxon>
        <taxon>Pezizomycotina</taxon>
        <taxon>Sordariomycetes</taxon>
        <taxon>Hypocreomycetidae</taxon>
        <taxon>Glomerellales</taxon>
        <taxon>Glomerellaceae</taxon>
        <taxon>Colletotrichum</taxon>
        <taxon>Colletotrichum graminicola species complex</taxon>
    </lineage>
</organism>
<keyword evidence="2" id="KW-0479">Metal-binding</keyword>
<keyword evidence="2" id="KW-0560">Oxidoreductase</keyword>
<dbReference type="PANTHER" id="PTHR47990">
    <property type="entry name" value="2-OXOGLUTARATE (2OG) AND FE(II)-DEPENDENT OXYGENASE SUPERFAMILY PROTEIN-RELATED"/>
    <property type="match status" value="1"/>
</dbReference>
<evidence type="ECO:0000259" key="3">
    <source>
        <dbReference type="PROSITE" id="PS51471"/>
    </source>
</evidence>
<dbReference type="InterPro" id="IPR026992">
    <property type="entry name" value="DIOX_N"/>
</dbReference>
<gene>
    <name evidence="4" type="ORF">LX32DRAFT_707013</name>
</gene>
<dbReference type="Pfam" id="PF03171">
    <property type="entry name" value="2OG-FeII_Oxy"/>
    <property type="match status" value="1"/>
</dbReference>
<dbReference type="AlphaFoldDB" id="A0AAD9M5Z7"/>
<dbReference type="GO" id="GO:0044283">
    <property type="term" value="P:small molecule biosynthetic process"/>
    <property type="evidence" value="ECO:0007669"/>
    <property type="project" value="UniProtKB-ARBA"/>
</dbReference>
<comment type="similarity">
    <text evidence="1 2">Belongs to the iron/ascorbate-dependent oxidoreductase family.</text>
</comment>
<dbReference type="Pfam" id="PF14226">
    <property type="entry name" value="DIOX_N"/>
    <property type="match status" value="1"/>
</dbReference>
<evidence type="ECO:0000313" key="4">
    <source>
        <dbReference type="EMBL" id="KAK2032997.1"/>
    </source>
</evidence>
<evidence type="ECO:0000313" key="5">
    <source>
        <dbReference type="Proteomes" id="UP001232148"/>
    </source>
</evidence>
<dbReference type="InterPro" id="IPR044861">
    <property type="entry name" value="IPNS-like_FE2OG_OXY"/>
</dbReference>
<dbReference type="Proteomes" id="UP001232148">
    <property type="component" value="Unassembled WGS sequence"/>
</dbReference>
<comment type="caution">
    <text evidence="4">The sequence shown here is derived from an EMBL/GenBank/DDBJ whole genome shotgun (WGS) entry which is preliminary data.</text>
</comment>
<dbReference type="EMBL" id="MU842825">
    <property type="protein sequence ID" value="KAK2032997.1"/>
    <property type="molecule type" value="Genomic_DNA"/>
</dbReference>
<dbReference type="SUPFAM" id="SSF51197">
    <property type="entry name" value="Clavaminate synthase-like"/>
    <property type="match status" value="1"/>
</dbReference>
<keyword evidence="5" id="KW-1185">Reference proteome</keyword>
<dbReference type="GO" id="GO:0046872">
    <property type="term" value="F:metal ion binding"/>
    <property type="evidence" value="ECO:0007669"/>
    <property type="project" value="UniProtKB-KW"/>
</dbReference>
<feature type="domain" description="Fe2OG dioxygenase" evidence="3">
    <location>
        <begin position="190"/>
        <end position="293"/>
    </location>
</feature>
<dbReference type="InterPro" id="IPR027443">
    <property type="entry name" value="IPNS-like_sf"/>
</dbReference>
<evidence type="ECO:0000256" key="2">
    <source>
        <dbReference type="RuleBase" id="RU003682"/>
    </source>
</evidence>
<name>A0AAD9M5Z7_9PEZI</name>
<sequence length="331" mass="37067">MAVTNDNGSTRTIPTVDISAWLSDNASPSAKKKVVDDMSNACSTYGFFYLTGHGIPPEWQAKALEVDRLFFSLPKEKRMEVWIGKSLGKSFRGYEPAGMQTHHEGLLPDTKETFMVGREVPLDDPDCGTFSTGPNLWPTSLPDDQFRIPILKYQAKMLNLVRILLKILARGLPKEWNCAEDVFDNLTIDPSIPMRFLHYAAQPKRPDNQYGVADHTDFGCVSVLLQEPGTKGLEVWYPPSEEWVPVPVKDGAFVINMGDMMQIYTAGYYRSARHRVLTNTDKERHSVAFFLNGNLKLECKPLDGSGGETIVGEHIRQRLVDTMGKAGEVLQ</sequence>
<dbReference type="PROSITE" id="PS51471">
    <property type="entry name" value="FE2OG_OXY"/>
    <property type="match status" value="1"/>
</dbReference>
<keyword evidence="2" id="KW-0408">Iron</keyword>
<accession>A0AAD9M5Z7</accession>